<evidence type="ECO:0000313" key="3">
    <source>
        <dbReference type="Proteomes" id="UP001276150"/>
    </source>
</evidence>
<gene>
    <name evidence="2" type="ORF">ORD21_16235</name>
</gene>
<dbReference type="RefSeq" id="WP_317641498.1">
    <property type="nucleotide sequence ID" value="NZ_JAPMIV010000048.1"/>
</dbReference>
<keyword evidence="3" id="KW-1185">Reference proteome</keyword>
<dbReference type="EMBL" id="JAPMIV010000048">
    <property type="protein sequence ID" value="MDV6376146.1"/>
    <property type="molecule type" value="Genomic_DNA"/>
</dbReference>
<protein>
    <submittedName>
        <fullName evidence="2">Uncharacterized protein</fullName>
    </submittedName>
</protein>
<keyword evidence="1" id="KW-1133">Transmembrane helix</keyword>
<name>A0ABU4DUN3_9DEIO</name>
<comment type="caution">
    <text evidence="2">The sequence shown here is derived from an EMBL/GenBank/DDBJ whole genome shotgun (WGS) entry which is preliminary data.</text>
</comment>
<reference evidence="2 3" key="1">
    <citation type="submission" date="2022-11" db="EMBL/GenBank/DDBJ databases">
        <title>Deinococcus ZS9-10, Low Temperature and Draught-tolerating, UV-resistant Bacteria from Continental Antarctica.</title>
        <authorList>
            <person name="Cheng L."/>
        </authorList>
    </citation>
    <scope>NUCLEOTIDE SEQUENCE [LARGE SCALE GENOMIC DNA]</scope>
    <source>
        <strain evidence="2 3">ZS9-10</strain>
    </source>
</reference>
<accession>A0ABU4DUN3</accession>
<organism evidence="2 3">
    <name type="scientific">Deinococcus arenicola</name>
    <dbReference type="NCBI Taxonomy" id="2994950"/>
    <lineage>
        <taxon>Bacteria</taxon>
        <taxon>Thermotogati</taxon>
        <taxon>Deinococcota</taxon>
        <taxon>Deinococci</taxon>
        <taxon>Deinococcales</taxon>
        <taxon>Deinococcaceae</taxon>
        <taxon>Deinococcus</taxon>
    </lineage>
</organism>
<evidence type="ECO:0000256" key="1">
    <source>
        <dbReference type="SAM" id="Phobius"/>
    </source>
</evidence>
<proteinExistence type="predicted"/>
<keyword evidence="1" id="KW-0472">Membrane</keyword>
<sequence>MNPDALTTLSHLIIATAWIVCATCVLAMLDVDRVAAWHAACAAGRRLRRAAARLALRLLPGV</sequence>
<keyword evidence="1" id="KW-0812">Transmembrane</keyword>
<feature type="transmembrane region" description="Helical" evidence="1">
    <location>
        <begin position="12"/>
        <end position="29"/>
    </location>
</feature>
<dbReference type="Proteomes" id="UP001276150">
    <property type="component" value="Unassembled WGS sequence"/>
</dbReference>
<evidence type="ECO:0000313" key="2">
    <source>
        <dbReference type="EMBL" id="MDV6376146.1"/>
    </source>
</evidence>